<dbReference type="KEGG" id="nfl:COO91_09365"/>
<reference evidence="3 4" key="1">
    <citation type="submission" date="2017-11" db="EMBL/GenBank/DDBJ databases">
        <title>Complete genome of a free-living desiccation-tolerant cyanobacterium and its photosynthetic adaptation to extreme terrestrial habitat.</title>
        <authorList>
            <person name="Shang J."/>
        </authorList>
    </citation>
    <scope>NUCLEOTIDE SEQUENCE [LARGE SCALE GENOMIC DNA]</scope>
    <source>
        <strain evidence="3 4">CCNUN1</strain>
        <plasmid evidence="4">pnfsy04</plasmid>
    </source>
</reference>
<dbReference type="InterPro" id="IPR012334">
    <property type="entry name" value="Pectin_lyas_fold"/>
</dbReference>
<feature type="compositionally biased region" description="Polar residues" evidence="1">
    <location>
        <begin position="476"/>
        <end position="488"/>
    </location>
</feature>
<evidence type="ECO:0000313" key="3">
    <source>
        <dbReference type="EMBL" id="AUB43194.1"/>
    </source>
</evidence>
<dbReference type="SMART" id="SM00912">
    <property type="entry name" value="Haemagg_act"/>
    <property type="match status" value="1"/>
</dbReference>
<geneLocation type="plasmid" evidence="4">
    <name>pnfsy04</name>
</geneLocation>
<feature type="region of interest" description="Disordered" evidence="1">
    <location>
        <begin position="817"/>
        <end position="838"/>
    </location>
</feature>
<sequence>MIIKSWFGRGLEWKIGGCVALAAVLSIGVSENVLAQIVPDKTLGVEGSVVKPNVNIQGIPSDRIDGGATRGANLFHSFQDFNVGEGRGAYFANPAGIENILTRVTGNNPSNILGRLGVLGGANLFLLNPNGIVFGPNASLDIQGSFMATTADHVQLGDSGYFSASQPQTSSLLSVSPGALFFSQVANQPTAIINQGNLSTGKHLTLSAGNLDLQGQLQAGGDLKLQAQDRVKVRDSVTTPFLAQAGGNLIIGGNQGIDILALNHPTLTSFVSRGDFSLISDGIISGDARFASGGNFSLKSISGGLANFVSLYDPIISSNGDVDVAANYTGSSLLVESKGNIRFQGDINITTPDTSALPAGQDSANLSKSTALIMRSGQNNLAYGGVNSGSVPALQNGTVPEGITLGGNVTLQPFNSAGGIVSLTTALGNVSTQSIFTNEGNISLKATNGSITTGNLDSSSRSDSGNTANGGDISLEATNGSITTGNLDSSSGSASGNAANGGNISLEATNGSITTDSLFSYSYSESGSTGDGGEIGLLAANNIITGDFISGSRSNSSGSTGNGGEIDLITTNGTILIGDLISESYSTNSGSGGNGGAIAFTALGNITTGGMNSEAGGTGKGGDITFKSIAGAIDTDGGAITSQIRDNSDGTGNAGAIAFTAQKDIQTATVNASAEKGNGGSIQLTSNNGMINTTAGDLATDSRSGNGGEIRLTSSTGSIFTGDFYSDSDSGSDSAGQGGAISLFATEGSIKTGNLYSYSGSCSCRFAGDGGKIHLQALKGEITTGDLNSYSRSNSGSAGNGGTVALTASGNITTGGINSQASGSDHGGDITLRSNNGAINTTKGTVTSQIQNNSGGTGNGGAIAFTASGDIQTATVDASAEKGDGGNIQLTSTNGAINTTKGTLYTDSRNGNGGAISLKAPDGSITTSDLLSYSYSTSGNVANGGQISLEAGNGSINSTGLYSYSYSTSGSAKNGGAISLKAANSITTAGLFSYSNSGVDSGGNGGAINLTATDGNIYTNNLYSYSQFNSGIAGNGGAIDLRAAKGSIFTDDLYSVSYSDSTLKGNGGNGGAIAFTALGNITTGGINSEVFGAGNGGDINLTSIAGAIDTTRGTITSQIREGSNGTGRAGAIAFTASGDIQTATVNASAEKGDGGKIYLNAGLGDIKTGFLASYSSSNAAGNGGDITISAVHGNIATTGDLLSYSGDTKVLNSSYAGTGGAITLDAGENINTLSLNSGSSASRKTGAGGAITLSAGASINTQSLESKSYAYSDIAGTGGAITLDAGKNINTLFLDSGSQTNFGTASTGGAITLDAGENINTLSLDSGSYSSNGDTAGIGGAITLDAEENINTLSLNSGSLAFYGKTATGGAITLSAGANIYIGSLNSYSYSSDGDTAGTGGAITLSADDTINFQEYDFSTKTYNLNSRGSINSSGATGSGNITIKSNAPFVFNNGAISSDTFGSGKAGDIQIRATSISLTNGAQLSASSHSLGAGGNITLVASDTVELTGETTSKPEGIFENYTSTNVSSNIVGLPPGTYLGAYIPNGTFQFPSALPTNFQLPSGTVFPSGVFSQKTVSSTGSPGNLKIETGRLIINNGAAIATTTFGKNSNAGDISIRASDSIKIDSGSILSGVAPNAIGNSGKVEMSTSSLELTNSGIVQTQTLGEGVAGNIVVDADTVSISNKGSALRSASGGINELLPGTSSSSKIGGGGNINVRANNLQVTDGAVLDATTVTNSTGGDITVSANTLSVDKGGQILTSTSGTGDAGSITVNATQIQLSDSESGLLAQTTSAGKAGDLTIQPHGDGQSLRVLFQKGAQISASTSGNGQGGNLSVKAPQAVTINGNGHLSVETTGAGKAGDVTLTTDTLNINNGATVSATAIATATISEPSGSISVNANQVNLSGTGSGLLAETQGAADAGSLSLQPSNNGQSLTVNLQDNAQISASTSSSGQGGNLFVTAPQAVTIKGNGQLSVETSGAGVAGNLTIDTQRLTIQDGAQVSASTSSPNSNGVGGNIRVNATQSLDLSNGVRLLAESNGAAPAGKVTINTGNLTATNNSTIATSSELSSGGDITITASDIRLFGDSDIRTNVASGAGGGGNIKLTANSIIAFDDSDILAYADDDGGKGGNITLDTRAFFGENYSPVSSRNDPPNTLDGNNRVDVNATGAINGVITLPDVSFIQNSLNELPENQINTDSLLANSCIVRRNQPTKGSFTITGTGGLPQRPGDAQMSSFPTVDIETLPSDSTLSTTNPNRPWQKGDPIVEPQGVYRLSNGELVMSRECS</sequence>
<dbReference type="InterPro" id="IPR008638">
    <property type="entry name" value="FhaB/CdiA-like_TPS"/>
</dbReference>
<evidence type="ECO:0000256" key="1">
    <source>
        <dbReference type="SAM" id="MobiDB-lite"/>
    </source>
</evidence>
<keyword evidence="3" id="KW-0614">Plasmid</keyword>
<accession>A0A2K8T672</accession>
<evidence type="ECO:0000259" key="2">
    <source>
        <dbReference type="SMART" id="SM00912"/>
    </source>
</evidence>
<dbReference type="Gene3D" id="2.160.20.10">
    <property type="entry name" value="Single-stranded right-handed beta-helix, Pectin lyase-like"/>
    <property type="match status" value="4"/>
</dbReference>
<dbReference type="SUPFAM" id="SSF51126">
    <property type="entry name" value="Pectin lyase-like"/>
    <property type="match status" value="5"/>
</dbReference>
<feature type="region of interest" description="Disordered" evidence="1">
    <location>
        <begin position="447"/>
        <end position="496"/>
    </location>
</feature>
<dbReference type="OrthoDB" id="501088at2"/>
<feature type="region of interest" description="Disordered" evidence="1">
    <location>
        <begin position="2246"/>
        <end position="2269"/>
    </location>
</feature>
<feature type="domain" description="Filamentous haemagglutinin FhaB/tRNA nuclease CdiA-like TPS" evidence="2">
    <location>
        <begin position="44"/>
        <end position="157"/>
    </location>
</feature>
<dbReference type="NCBIfam" id="TIGR01901">
    <property type="entry name" value="adhes_NPXG"/>
    <property type="match status" value="1"/>
</dbReference>
<name>A0A2K8T672_9NOSO</name>
<feature type="compositionally biased region" description="Polar residues" evidence="1">
    <location>
        <begin position="447"/>
        <end position="469"/>
    </location>
</feature>
<proteinExistence type="predicted"/>
<keyword evidence="4" id="KW-1185">Reference proteome</keyword>
<protein>
    <submittedName>
        <fullName evidence="3">Large exoprotein involved in heme utilization or adhesion</fullName>
    </submittedName>
</protein>
<gene>
    <name evidence="3" type="ORF">COO91_09365</name>
</gene>
<feature type="compositionally biased region" description="Polar residues" evidence="1">
    <location>
        <begin position="2247"/>
        <end position="2259"/>
    </location>
</feature>
<dbReference type="RefSeq" id="WP_100903416.1">
    <property type="nucleotide sequence ID" value="NZ_CAWNNC010000005.1"/>
</dbReference>
<evidence type="ECO:0000313" key="4">
    <source>
        <dbReference type="Proteomes" id="UP000232003"/>
    </source>
</evidence>
<dbReference type="EMBL" id="CP024789">
    <property type="protein sequence ID" value="AUB43194.1"/>
    <property type="molecule type" value="Genomic_DNA"/>
</dbReference>
<dbReference type="Pfam" id="PF05860">
    <property type="entry name" value="TPS"/>
    <property type="match status" value="1"/>
</dbReference>
<dbReference type="Proteomes" id="UP000232003">
    <property type="component" value="Plasmid pNFSY04"/>
</dbReference>
<organism evidence="3 4">
    <name type="scientific">Nostoc flagelliforme CCNUN1</name>
    <dbReference type="NCBI Taxonomy" id="2038116"/>
    <lineage>
        <taxon>Bacteria</taxon>
        <taxon>Bacillati</taxon>
        <taxon>Cyanobacteriota</taxon>
        <taxon>Cyanophyceae</taxon>
        <taxon>Nostocales</taxon>
        <taxon>Nostocaceae</taxon>
        <taxon>Nostoc</taxon>
    </lineage>
</organism>
<dbReference type="InterPro" id="IPR011050">
    <property type="entry name" value="Pectin_lyase_fold/virulence"/>
</dbReference>